<dbReference type="AlphaFoldDB" id="A0A5C8NTK3"/>
<dbReference type="EMBL" id="VDUW01000005">
    <property type="protein sequence ID" value="TXL64472.1"/>
    <property type="molecule type" value="Genomic_DNA"/>
</dbReference>
<protein>
    <submittedName>
        <fullName evidence="3">DUF4145 domain-containing protein</fullName>
    </submittedName>
</protein>
<proteinExistence type="predicted"/>
<sequence>MQKKDAYFYQFLEPISKELAYVARELENSIFTSPRTMLTHARAFVEAIIEKVFIIEKLAYEAYMPLVEQLDILDHHHLLPDQVRDALHDIRMRGNKAAHDVRPFRYSEALLSWEAIHTVVTWYVEVYGPLELEVPTYKDPQPNQKQTYDMGELEIRLENLEQLLTTSIKKLETGETVEQNTENAATTTNETDTMEIEETAAQTPGMTTIRKISYQGETVDVPYFLRDAFLLPQRYAKSERFLVRLGAEEQARIMSELPANLEGLHQHVKRYNETNDKNFFEELKVFIEEEKKRRQLTIERPGELFFFYHADYIVVTEKLSRIPLTAEEFPGIPSLLRQLNEDDIHYVGQLPRELVILAKYKNVGIGTVEKMFGMLKGK</sequence>
<comment type="caution">
    <text evidence="3">The sequence shown here is derived from an EMBL/GenBank/DDBJ whole genome shotgun (WGS) entry which is preliminary data.</text>
</comment>
<evidence type="ECO:0000259" key="2">
    <source>
        <dbReference type="Pfam" id="PF13643"/>
    </source>
</evidence>
<reference evidence="3 4" key="1">
    <citation type="submission" date="2019-06" db="EMBL/GenBank/DDBJ databases">
        <title>Cerasibacillus sp. nov., isolated from maize field.</title>
        <authorList>
            <person name="Lin S.-Y."/>
            <person name="Tsai C.-F."/>
            <person name="Young C.-C."/>
        </authorList>
    </citation>
    <scope>NUCLEOTIDE SEQUENCE [LARGE SCALE GENOMIC DNA]</scope>
    <source>
        <strain evidence="3 4">CC-CFT480</strain>
    </source>
</reference>
<evidence type="ECO:0000256" key="1">
    <source>
        <dbReference type="SAM" id="Coils"/>
    </source>
</evidence>
<accession>A0A5C8NTK3</accession>
<dbReference type="InterPro" id="IPR025285">
    <property type="entry name" value="DUF4145"/>
</dbReference>
<feature type="coiled-coil region" evidence="1">
    <location>
        <begin position="143"/>
        <end position="170"/>
    </location>
</feature>
<evidence type="ECO:0000313" key="3">
    <source>
        <dbReference type="EMBL" id="TXL64472.1"/>
    </source>
</evidence>
<dbReference type="OrthoDB" id="2451832at2"/>
<organism evidence="3 4">
    <name type="scientific">Cerasibacillus terrae</name>
    <dbReference type="NCBI Taxonomy" id="2498845"/>
    <lineage>
        <taxon>Bacteria</taxon>
        <taxon>Bacillati</taxon>
        <taxon>Bacillota</taxon>
        <taxon>Bacilli</taxon>
        <taxon>Bacillales</taxon>
        <taxon>Bacillaceae</taxon>
        <taxon>Cerasibacillus</taxon>
    </lineage>
</organism>
<dbReference type="Pfam" id="PF13643">
    <property type="entry name" value="DUF4145"/>
    <property type="match status" value="1"/>
</dbReference>
<name>A0A5C8NTK3_9BACI</name>
<dbReference type="RefSeq" id="WP_147667298.1">
    <property type="nucleotide sequence ID" value="NZ_VDUW01000005.1"/>
</dbReference>
<gene>
    <name evidence="3" type="ORF">FHP05_09130</name>
</gene>
<feature type="domain" description="DUF4145" evidence="2">
    <location>
        <begin position="25"/>
        <end position="111"/>
    </location>
</feature>
<keyword evidence="1" id="KW-0175">Coiled coil</keyword>
<dbReference type="Proteomes" id="UP000321574">
    <property type="component" value="Unassembled WGS sequence"/>
</dbReference>
<keyword evidence="4" id="KW-1185">Reference proteome</keyword>
<evidence type="ECO:0000313" key="4">
    <source>
        <dbReference type="Proteomes" id="UP000321574"/>
    </source>
</evidence>